<evidence type="ECO:0000313" key="10">
    <source>
        <dbReference type="EMBL" id="SDN11190.1"/>
    </source>
</evidence>
<reference evidence="10 11" key="1">
    <citation type="submission" date="2016-10" db="EMBL/GenBank/DDBJ databases">
        <authorList>
            <person name="de Groot N.N."/>
        </authorList>
    </citation>
    <scope>NUCLEOTIDE SEQUENCE [LARGE SCALE GENOMIC DNA]</scope>
    <source>
        <strain evidence="10 11">CGMCC 1.5012</strain>
    </source>
</reference>
<dbReference type="InterPro" id="IPR050086">
    <property type="entry name" value="MetN_ABC_transporter-like"/>
</dbReference>
<evidence type="ECO:0000256" key="4">
    <source>
        <dbReference type="ARBA" id="ARBA00022741"/>
    </source>
</evidence>
<evidence type="ECO:0000256" key="5">
    <source>
        <dbReference type="ARBA" id="ARBA00022840"/>
    </source>
</evidence>
<accession>A0A1G9YQA6</accession>
<evidence type="ECO:0000313" key="11">
    <source>
        <dbReference type="Proteomes" id="UP000199182"/>
    </source>
</evidence>
<dbReference type="FunFam" id="3.40.50.300:FF:000056">
    <property type="entry name" value="Cell division ATP-binding protein FtsE"/>
    <property type="match status" value="1"/>
</dbReference>
<keyword evidence="3" id="KW-1003">Cell membrane</keyword>
<name>A0A1G9YQA6_9FIRM</name>
<dbReference type="SUPFAM" id="SSF52540">
    <property type="entry name" value="P-loop containing nucleoside triphosphate hydrolases"/>
    <property type="match status" value="1"/>
</dbReference>
<dbReference type="Gene3D" id="3.40.50.300">
    <property type="entry name" value="P-loop containing nucleotide triphosphate hydrolases"/>
    <property type="match status" value="1"/>
</dbReference>
<dbReference type="InterPro" id="IPR027417">
    <property type="entry name" value="P-loop_NTPase"/>
</dbReference>
<dbReference type="AlphaFoldDB" id="A0A1G9YQA6"/>
<keyword evidence="5 10" id="KW-0067">ATP-binding</keyword>
<dbReference type="PROSITE" id="PS00211">
    <property type="entry name" value="ABC_TRANSPORTER_1"/>
    <property type="match status" value="1"/>
</dbReference>
<evidence type="ECO:0000256" key="7">
    <source>
        <dbReference type="ARBA" id="ARBA00022970"/>
    </source>
</evidence>
<organism evidence="10 11">
    <name type="scientific">Acetanaerobacterium elongatum</name>
    <dbReference type="NCBI Taxonomy" id="258515"/>
    <lineage>
        <taxon>Bacteria</taxon>
        <taxon>Bacillati</taxon>
        <taxon>Bacillota</taxon>
        <taxon>Clostridia</taxon>
        <taxon>Eubacteriales</taxon>
        <taxon>Oscillospiraceae</taxon>
        <taxon>Acetanaerobacterium</taxon>
    </lineage>
</organism>
<gene>
    <name evidence="10" type="ORF">SAMN05192585_11174</name>
</gene>
<dbReference type="PROSITE" id="PS50893">
    <property type="entry name" value="ABC_TRANSPORTER_2"/>
    <property type="match status" value="1"/>
</dbReference>
<evidence type="ECO:0000256" key="2">
    <source>
        <dbReference type="ARBA" id="ARBA00022448"/>
    </source>
</evidence>
<protein>
    <submittedName>
        <fullName evidence="10">D-methionine transport system ATP-binding protein</fullName>
    </submittedName>
</protein>
<dbReference type="Proteomes" id="UP000199182">
    <property type="component" value="Unassembled WGS sequence"/>
</dbReference>
<comment type="similarity">
    <text evidence="1">Belongs to the ABC transporter superfamily.</text>
</comment>
<dbReference type="RefSeq" id="WP_092639323.1">
    <property type="nucleotide sequence ID" value="NZ_FNID01000011.1"/>
</dbReference>
<dbReference type="GO" id="GO:0016887">
    <property type="term" value="F:ATP hydrolysis activity"/>
    <property type="evidence" value="ECO:0007669"/>
    <property type="project" value="InterPro"/>
</dbReference>
<dbReference type="PANTHER" id="PTHR43166:SF30">
    <property type="entry name" value="METHIONINE IMPORT ATP-BINDING PROTEIN METN"/>
    <property type="match status" value="1"/>
</dbReference>
<dbReference type="CDD" id="cd03258">
    <property type="entry name" value="ABC_MetN_methionine_transporter"/>
    <property type="match status" value="1"/>
</dbReference>
<keyword evidence="4" id="KW-0547">Nucleotide-binding</keyword>
<keyword evidence="2" id="KW-0813">Transport</keyword>
<dbReference type="InterPro" id="IPR003593">
    <property type="entry name" value="AAA+_ATPase"/>
</dbReference>
<proteinExistence type="inferred from homology"/>
<dbReference type="EMBL" id="FNID01000011">
    <property type="protein sequence ID" value="SDN11190.1"/>
    <property type="molecule type" value="Genomic_DNA"/>
</dbReference>
<dbReference type="SMART" id="SM00382">
    <property type="entry name" value="AAA"/>
    <property type="match status" value="1"/>
</dbReference>
<dbReference type="InterPro" id="IPR017871">
    <property type="entry name" value="ABC_transporter-like_CS"/>
</dbReference>
<keyword evidence="6" id="KW-1278">Translocase</keyword>
<keyword evidence="8" id="KW-0472">Membrane</keyword>
<evidence type="ECO:0000259" key="9">
    <source>
        <dbReference type="PROSITE" id="PS50893"/>
    </source>
</evidence>
<evidence type="ECO:0000256" key="1">
    <source>
        <dbReference type="ARBA" id="ARBA00005417"/>
    </source>
</evidence>
<keyword evidence="11" id="KW-1185">Reference proteome</keyword>
<keyword evidence="7" id="KW-0029">Amino-acid transport</keyword>
<dbReference type="GO" id="GO:0005524">
    <property type="term" value="F:ATP binding"/>
    <property type="evidence" value="ECO:0007669"/>
    <property type="project" value="UniProtKB-KW"/>
</dbReference>
<dbReference type="STRING" id="258515.SAMN05192585_11174"/>
<evidence type="ECO:0000256" key="6">
    <source>
        <dbReference type="ARBA" id="ARBA00022967"/>
    </source>
</evidence>
<sequence>MFKIENLTRIYNTGNTQVKALDGVSIDIDTADIFGIIGMSGAGKSTLLRCMGMLDRPDEGSIEIDGVDVLSVTPRQLIEVRKQIGTVFQGYNLLMQKTVAKNIAFPLELSNTPKEDIHKRVTELLELVGLSDKAQSYPSQLSGGQKQRVAIARALAVNPKVLLCDEPTSALDPLTTRSILSLLKEINQKYSVTIVIITHEIGVVRSICNKVAVIDNSVVVEQGETKAVFESPRSPVTRQLLNMGGDTL</sequence>
<feature type="domain" description="ABC transporter" evidence="9">
    <location>
        <begin position="2"/>
        <end position="241"/>
    </location>
</feature>
<evidence type="ECO:0000256" key="3">
    <source>
        <dbReference type="ARBA" id="ARBA00022475"/>
    </source>
</evidence>
<dbReference type="PANTHER" id="PTHR43166">
    <property type="entry name" value="AMINO ACID IMPORT ATP-BINDING PROTEIN"/>
    <property type="match status" value="1"/>
</dbReference>
<dbReference type="InterPro" id="IPR003439">
    <property type="entry name" value="ABC_transporter-like_ATP-bd"/>
</dbReference>
<dbReference type="OrthoDB" id="9804199at2"/>
<dbReference type="GO" id="GO:0005886">
    <property type="term" value="C:plasma membrane"/>
    <property type="evidence" value="ECO:0007669"/>
    <property type="project" value="UniProtKB-ARBA"/>
</dbReference>
<dbReference type="GO" id="GO:0006865">
    <property type="term" value="P:amino acid transport"/>
    <property type="evidence" value="ECO:0007669"/>
    <property type="project" value="UniProtKB-KW"/>
</dbReference>
<dbReference type="InterPro" id="IPR041701">
    <property type="entry name" value="MetN_ABC"/>
</dbReference>
<evidence type="ECO:0000256" key="8">
    <source>
        <dbReference type="ARBA" id="ARBA00023136"/>
    </source>
</evidence>
<dbReference type="Pfam" id="PF00005">
    <property type="entry name" value="ABC_tran"/>
    <property type="match status" value="1"/>
</dbReference>